<feature type="DNA-binding region" description="H-T-H motif" evidence="4">
    <location>
        <begin position="13"/>
        <end position="32"/>
    </location>
</feature>
<dbReference type="InterPro" id="IPR011075">
    <property type="entry name" value="TetR_C"/>
</dbReference>
<dbReference type="InterPro" id="IPR036271">
    <property type="entry name" value="Tet_transcr_reg_TetR-rel_C_sf"/>
</dbReference>
<evidence type="ECO:0000256" key="3">
    <source>
        <dbReference type="ARBA" id="ARBA00023163"/>
    </source>
</evidence>
<dbReference type="Pfam" id="PF16925">
    <property type="entry name" value="TetR_C_13"/>
    <property type="match status" value="1"/>
</dbReference>
<dbReference type="Pfam" id="PF00440">
    <property type="entry name" value="TetR_N"/>
    <property type="match status" value="1"/>
</dbReference>
<evidence type="ECO:0000313" key="7">
    <source>
        <dbReference type="Proteomes" id="UP001212042"/>
    </source>
</evidence>
<dbReference type="PANTHER" id="PTHR47506:SF1">
    <property type="entry name" value="HTH-TYPE TRANSCRIPTIONAL REGULATOR YJDC"/>
    <property type="match status" value="1"/>
</dbReference>
<dbReference type="SUPFAM" id="SSF46689">
    <property type="entry name" value="Homeodomain-like"/>
    <property type="match status" value="1"/>
</dbReference>
<feature type="domain" description="HTH tetR-type" evidence="5">
    <location>
        <begin position="1"/>
        <end position="50"/>
    </location>
</feature>
<evidence type="ECO:0000259" key="5">
    <source>
        <dbReference type="PROSITE" id="PS50977"/>
    </source>
</evidence>
<sequence length="177" mass="19448">MQVFWQHGYEATSLQYLLAATGLSKSSLYQAYSNKQALFEAAFCHYAEQRSREMRARLLQAPSPLEFLRGWLLSVLDDVGPDGNPRGCMLVNVANEFSQADPAVAELLQRGVERMQRVLREALQRAQACGELNAAADVDALASYLHCVMSGLRTQVKGGAAKPAIEAVVELSMSTLR</sequence>
<keyword evidence="1" id="KW-0805">Transcription regulation</keyword>
<accession>A0ABT4XL23</accession>
<evidence type="ECO:0000313" key="6">
    <source>
        <dbReference type="EMBL" id="MDA7088928.1"/>
    </source>
</evidence>
<dbReference type="InterPro" id="IPR001647">
    <property type="entry name" value="HTH_TetR"/>
</dbReference>
<evidence type="ECO:0000256" key="4">
    <source>
        <dbReference type="PROSITE-ProRule" id="PRU00335"/>
    </source>
</evidence>
<name>A0ABT4XL23_9PSED</name>
<keyword evidence="3" id="KW-0804">Transcription</keyword>
<dbReference type="InterPro" id="IPR009057">
    <property type="entry name" value="Homeodomain-like_sf"/>
</dbReference>
<keyword evidence="2 4" id="KW-0238">DNA-binding</keyword>
<comment type="caution">
    <text evidence="6">The sequence shown here is derived from an EMBL/GenBank/DDBJ whole genome shotgun (WGS) entry which is preliminary data.</text>
</comment>
<proteinExistence type="predicted"/>
<dbReference type="Gene3D" id="1.10.357.10">
    <property type="entry name" value="Tetracycline Repressor, domain 2"/>
    <property type="match status" value="1"/>
</dbReference>
<protein>
    <submittedName>
        <fullName evidence="6">TetR/AcrR family transcriptional regulator</fullName>
    </submittedName>
</protein>
<dbReference type="Proteomes" id="UP001212042">
    <property type="component" value="Unassembled WGS sequence"/>
</dbReference>
<dbReference type="SUPFAM" id="SSF48498">
    <property type="entry name" value="Tetracyclin repressor-like, C-terminal domain"/>
    <property type="match status" value="1"/>
</dbReference>
<evidence type="ECO:0000256" key="1">
    <source>
        <dbReference type="ARBA" id="ARBA00023015"/>
    </source>
</evidence>
<gene>
    <name evidence="6" type="ORF">PH586_21335</name>
</gene>
<dbReference type="PROSITE" id="PS50977">
    <property type="entry name" value="HTH_TETR_2"/>
    <property type="match status" value="1"/>
</dbReference>
<dbReference type="EMBL" id="JAQJZJ010000012">
    <property type="protein sequence ID" value="MDA7088928.1"/>
    <property type="molecule type" value="Genomic_DNA"/>
</dbReference>
<keyword evidence="7" id="KW-1185">Reference proteome</keyword>
<dbReference type="Gene3D" id="1.10.10.60">
    <property type="entry name" value="Homeodomain-like"/>
    <property type="match status" value="1"/>
</dbReference>
<dbReference type="RefSeq" id="WP_271349810.1">
    <property type="nucleotide sequence ID" value="NZ_JAQJZJ010000012.1"/>
</dbReference>
<organism evidence="6 7">
    <name type="scientific">Pseudomonas aestuarii</name>
    <dbReference type="NCBI Taxonomy" id="3018340"/>
    <lineage>
        <taxon>Bacteria</taxon>
        <taxon>Pseudomonadati</taxon>
        <taxon>Pseudomonadota</taxon>
        <taxon>Gammaproteobacteria</taxon>
        <taxon>Pseudomonadales</taxon>
        <taxon>Pseudomonadaceae</taxon>
        <taxon>Pseudomonas</taxon>
    </lineage>
</organism>
<reference evidence="6 7" key="1">
    <citation type="submission" date="2023-01" db="EMBL/GenBank/DDBJ databases">
        <title>Pseudomonas SA3-5T sp. nov., isolated from tidal flat sediment.</title>
        <authorList>
            <person name="Kim H.S."/>
            <person name="Kim J.-S."/>
            <person name="Suh M.K."/>
            <person name="Eom M.K."/>
            <person name="Lee J.-S."/>
        </authorList>
    </citation>
    <scope>NUCLEOTIDE SEQUENCE [LARGE SCALE GENOMIC DNA]</scope>
    <source>
        <strain evidence="6 7">SA3-5</strain>
    </source>
</reference>
<dbReference type="PANTHER" id="PTHR47506">
    <property type="entry name" value="TRANSCRIPTIONAL REGULATORY PROTEIN"/>
    <property type="match status" value="1"/>
</dbReference>
<evidence type="ECO:0000256" key="2">
    <source>
        <dbReference type="ARBA" id="ARBA00023125"/>
    </source>
</evidence>